<dbReference type="GO" id="GO:0004519">
    <property type="term" value="F:endonuclease activity"/>
    <property type="evidence" value="ECO:0007669"/>
    <property type="project" value="UniProtKB-KW"/>
</dbReference>
<dbReference type="STRING" id="1920490.GCA_001895925_01530"/>
<dbReference type="AlphaFoldDB" id="A0A2T1DM27"/>
<protein>
    <submittedName>
        <fullName evidence="2">Endonuclease/exonuclease/phosphatase</fullName>
    </submittedName>
</protein>
<dbReference type="Pfam" id="PF13449">
    <property type="entry name" value="Phytase-like"/>
    <property type="match status" value="1"/>
</dbReference>
<evidence type="ECO:0000259" key="1">
    <source>
        <dbReference type="Pfam" id="PF13449"/>
    </source>
</evidence>
<dbReference type="Proteomes" id="UP000238634">
    <property type="component" value="Unassembled WGS sequence"/>
</dbReference>
<gene>
    <name evidence="2" type="ORF">C7B65_02755</name>
</gene>
<dbReference type="OrthoDB" id="292013at2"/>
<dbReference type="EMBL" id="PVWG01000002">
    <property type="protein sequence ID" value="PSB21526.1"/>
    <property type="molecule type" value="Genomic_DNA"/>
</dbReference>
<dbReference type="InterPro" id="IPR027372">
    <property type="entry name" value="Phytase-like_dom"/>
</dbReference>
<keyword evidence="3" id="KW-1185">Reference proteome</keyword>
<dbReference type="PANTHER" id="PTHR37957:SF1">
    <property type="entry name" value="PHYTASE-LIKE DOMAIN-CONTAINING PROTEIN"/>
    <property type="match status" value="1"/>
</dbReference>
<keyword evidence="2" id="KW-0269">Exonuclease</keyword>
<dbReference type="PROSITE" id="PS51257">
    <property type="entry name" value="PROKAR_LIPOPROTEIN"/>
    <property type="match status" value="1"/>
</dbReference>
<reference evidence="2 3" key="2">
    <citation type="submission" date="2018-03" db="EMBL/GenBank/DDBJ databases">
        <title>The ancient ancestry and fast evolution of plastids.</title>
        <authorList>
            <person name="Moore K.R."/>
            <person name="Magnabosco C."/>
            <person name="Momper L."/>
            <person name="Gold D.A."/>
            <person name="Bosak T."/>
            <person name="Fournier G.P."/>
        </authorList>
    </citation>
    <scope>NUCLEOTIDE SEQUENCE [LARGE SCALE GENOMIC DNA]</scope>
    <source>
        <strain evidence="2 3">ULC007</strain>
    </source>
</reference>
<reference evidence="2 3" key="1">
    <citation type="submission" date="2018-02" db="EMBL/GenBank/DDBJ databases">
        <authorList>
            <person name="Cohen D.B."/>
            <person name="Kent A.D."/>
        </authorList>
    </citation>
    <scope>NUCLEOTIDE SEQUENCE [LARGE SCALE GENOMIC DNA]</scope>
    <source>
        <strain evidence="2 3">ULC007</strain>
    </source>
</reference>
<dbReference type="PANTHER" id="PTHR37957">
    <property type="entry name" value="BLR7070 PROTEIN"/>
    <property type="match status" value="1"/>
</dbReference>
<evidence type="ECO:0000313" key="2">
    <source>
        <dbReference type="EMBL" id="PSB21526.1"/>
    </source>
</evidence>
<keyword evidence="2" id="KW-0378">Hydrolase</keyword>
<dbReference type="GO" id="GO:0004527">
    <property type="term" value="F:exonuclease activity"/>
    <property type="evidence" value="ECO:0007669"/>
    <property type="project" value="UniProtKB-KW"/>
</dbReference>
<proteinExistence type="predicted"/>
<feature type="domain" description="Phytase-like" evidence="1">
    <location>
        <begin position="58"/>
        <end position="368"/>
    </location>
</feature>
<comment type="caution">
    <text evidence="2">The sequence shown here is derived from an EMBL/GenBank/DDBJ whole genome shotgun (WGS) entry which is preliminary data.</text>
</comment>
<evidence type="ECO:0000313" key="3">
    <source>
        <dbReference type="Proteomes" id="UP000238634"/>
    </source>
</evidence>
<keyword evidence="2" id="KW-0255">Endonuclease</keyword>
<sequence length="386" mass="42750">MKHHVFSWVLRLITIALLTLLTACNLPQVSAEDRLFLPLSLEFSGAYTLPKTTVKETLVGGLSGLTYDRKQNLFYAVSDDRSDRAPARFYTLKLELDSTHSTIAEVVVKDVTILKQEDGQPFGKNTIDPEGIALSSRDSVFISSEGVIHDGVLPFIGEFDLKTGQLRRKLPIPEAFLPDPDHPLQPRGVQDNLAFESLTLNAQAASMKGSEPFRLFTATESSLAQDQDLSDLKQGAKNRFLHYLIENDRATLISEHLYQLDPKPAYAFDQGLCEMLAIDQAGHFLSLERSFGMQGFQIKIFQAASGGATDISTIESLRGSKSIAPIRKRLVMDLNDLDLSLDNLEGMTLGPLFPDGSQSLVIVSDDNFNNLTQVTQFLLFKLNGKR</sequence>
<name>A0A2T1DM27_9CYAN</name>
<dbReference type="RefSeq" id="WP_073069375.1">
    <property type="nucleotide sequence ID" value="NZ_MPPI01000002.1"/>
</dbReference>
<accession>A0A2T1DM27</accession>
<organism evidence="2 3">
    <name type="scientific">Phormidesmis priestleyi ULC007</name>
    <dbReference type="NCBI Taxonomy" id="1920490"/>
    <lineage>
        <taxon>Bacteria</taxon>
        <taxon>Bacillati</taxon>
        <taxon>Cyanobacteriota</taxon>
        <taxon>Cyanophyceae</taxon>
        <taxon>Leptolyngbyales</taxon>
        <taxon>Leptolyngbyaceae</taxon>
        <taxon>Phormidesmis</taxon>
    </lineage>
</organism>
<keyword evidence="2" id="KW-0540">Nuclease</keyword>